<keyword evidence="1" id="KW-0472">Membrane</keyword>
<accession>A0A8T1X0G1</accession>
<dbReference type="Proteomes" id="UP000693981">
    <property type="component" value="Unassembled WGS sequence"/>
</dbReference>
<dbReference type="EMBL" id="JAGDFL010000060">
    <property type="protein sequence ID" value="KAG7399166.1"/>
    <property type="molecule type" value="Genomic_DNA"/>
</dbReference>
<proteinExistence type="predicted"/>
<protein>
    <submittedName>
        <fullName evidence="2">Uncharacterized protein</fullName>
    </submittedName>
</protein>
<keyword evidence="3" id="KW-1185">Reference proteome</keyword>
<keyword evidence="1" id="KW-1133">Transmembrane helix</keyword>
<organism evidence="2 3">
    <name type="scientific">Phytophthora boehmeriae</name>
    <dbReference type="NCBI Taxonomy" id="109152"/>
    <lineage>
        <taxon>Eukaryota</taxon>
        <taxon>Sar</taxon>
        <taxon>Stramenopiles</taxon>
        <taxon>Oomycota</taxon>
        <taxon>Peronosporomycetes</taxon>
        <taxon>Peronosporales</taxon>
        <taxon>Peronosporaceae</taxon>
        <taxon>Phytophthora</taxon>
    </lineage>
</organism>
<dbReference type="OrthoDB" id="90243at2759"/>
<evidence type="ECO:0000313" key="2">
    <source>
        <dbReference type="EMBL" id="KAG7399166.1"/>
    </source>
</evidence>
<feature type="transmembrane region" description="Helical" evidence="1">
    <location>
        <begin position="216"/>
        <end position="238"/>
    </location>
</feature>
<comment type="caution">
    <text evidence="2">The sequence shown here is derived from an EMBL/GenBank/DDBJ whole genome shotgun (WGS) entry which is preliminary data.</text>
</comment>
<keyword evidence="1" id="KW-0812">Transmembrane</keyword>
<name>A0A8T1X0G1_9STRA</name>
<evidence type="ECO:0000313" key="3">
    <source>
        <dbReference type="Proteomes" id="UP000693981"/>
    </source>
</evidence>
<sequence length="241" mass="26782">MPRRRDLAETPSWAPTGTFTFDGSTSDFALQLYNRYADSGSIGKLGLSVVPDVVVSRLEDVGVTFDDLDGFAQRAVLWDSGFAVTADNEAKRIWTIGGRSMAELALTLDEYEATGCTTFQCTQPDGAETYNNNLCNETAMFTGVKCIAEEFEQHNLNLAMWSIGGESTMGLEIELVNHNWDDHGIENKVYAVHTVSSAVERQTGTIRVGHEVDERVFIIIFFSAFFFLVVFVCVKIWLGFE</sequence>
<dbReference type="AlphaFoldDB" id="A0A8T1X0G1"/>
<evidence type="ECO:0000256" key="1">
    <source>
        <dbReference type="SAM" id="Phobius"/>
    </source>
</evidence>
<reference evidence="2" key="1">
    <citation type="submission" date="2021-02" db="EMBL/GenBank/DDBJ databases">
        <authorList>
            <person name="Palmer J.M."/>
        </authorList>
    </citation>
    <scope>NUCLEOTIDE SEQUENCE</scope>
    <source>
        <strain evidence="2">SCRP23</strain>
    </source>
</reference>
<gene>
    <name evidence="2" type="ORF">PHYBOEH_009524</name>
</gene>